<dbReference type="PANTHER" id="PTHR23044:SF61">
    <property type="entry name" value="3'-5' EXORIBONUCLEASE 1-RELATED"/>
    <property type="match status" value="1"/>
</dbReference>
<dbReference type="CDD" id="cd06133">
    <property type="entry name" value="ERI-1_3'hExo_like"/>
    <property type="match status" value="1"/>
</dbReference>
<dbReference type="SUPFAM" id="SSF68906">
    <property type="entry name" value="SAP domain"/>
    <property type="match status" value="1"/>
</dbReference>
<organism evidence="10 11">
    <name type="scientific">Halocaridina rubra</name>
    <name type="common">Hawaiian red shrimp</name>
    <dbReference type="NCBI Taxonomy" id="373956"/>
    <lineage>
        <taxon>Eukaryota</taxon>
        <taxon>Metazoa</taxon>
        <taxon>Ecdysozoa</taxon>
        <taxon>Arthropoda</taxon>
        <taxon>Crustacea</taxon>
        <taxon>Multicrustacea</taxon>
        <taxon>Malacostraca</taxon>
        <taxon>Eumalacostraca</taxon>
        <taxon>Eucarida</taxon>
        <taxon>Decapoda</taxon>
        <taxon>Pleocyemata</taxon>
        <taxon>Caridea</taxon>
        <taxon>Atyoidea</taxon>
        <taxon>Atyidae</taxon>
        <taxon>Halocaridina</taxon>
    </lineage>
</organism>
<proteinExistence type="predicted"/>
<evidence type="ECO:0000256" key="4">
    <source>
        <dbReference type="ARBA" id="ARBA00022801"/>
    </source>
</evidence>
<evidence type="ECO:0000259" key="8">
    <source>
        <dbReference type="SMART" id="SM00479"/>
    </source>
</evidence>
<dbReference type="GO" id="GO:0005737">
    <property type="term" value="C:cytoplasm"/>
    <property type="evidence" value="ECO:0007669"/>
    <property type="project" value="UniProtKB-SubCell"/>
</dbReference>
<keyword evidence="3" id="KW-0540">Nuclease</keyword>
<dbReference type="InterPro" id="IPR003034">
    <property type="entry name" value="SAP_dom"/>
</dbReference>
<evidence type="ECO:0000259" key="9">
    <source>
        <dbReference type="SMART" id="SM00513"/>
    </source>
</evidence>
<feature type="compositionally biased region" description="Basic and acidic residues" evidence="7">
    <location>
        <begin position="372"/>
        <end position="384"/>
    </location>
</feature>
<dbReference type="Gene3D" id="1.10.720.30">
    <property type="entry name" value="SAP domain"/>
    <property type="match status" value="1"/>
</dbReference>
<evidence type="ECO:0000256" key="1">
    <source>
        <dbReference type="ARBA" id="ARBA00004496"/>
    </source>
</evidence>
<keyword evidence="5" id="KW-0269">Exonuclease</keyword>
<dbReference type="SMART" id="SM00479">
    <property type="entry name" value="EXOIII"/>
    <property type="match status" value="1"/>
</dbReference>
<feature type="region of interest" description="Disordered" evidence="7">
    <location>
        <begin position="372"/>
        <end position="434"/>
    </location>
</feature>
<feature type="domain" description="SAP" evidence="9">
    <location>
        <begin position="105"/>
        <end position="139"/>
    </location>
</feature>
<dbReference type="SMART" id="SM00513">
    <property type="entry name" value="SAP"/>
    <property type="match status" value="1"/>
</dbReference>
<protein>
    <submittedName>
        <fullName evidence="10">3'-5' exoribonuclease 1</fullName>
    </submittedName>
</protein>
<feature type="compositionally biased region" description="Acidic residues" evidence="7">
    <location>
        <begin position="388"/>
        <end position="401"/>
    </location>
</feature>
<evidence type="ECO:0000313" key="10">
    <source>
        <dbReference type="EMBL" id="KAK7078599.1"/>
    </source>
</evidence>
<accession>A0AAN8XG58</accession>
<dbReference type="InterPro" id="IPR051274">
    <property type="entry name" value="3-5_Exoribonuclease"/>
</dbReference>
<dbReference type="PANTHER" id="PTHR23044">
    <property type="entry name" value="3'-5' EXONUCLEASE ERI1-RELATED"/>
    <property type="match status" value="1"/>
</dbReference>
<dbReference type="SUPFAM" id="SSF53098">
    <property type="entry name" value="Ribonuclease H-like"/>
    <property type="match status" value="1"/>
</dbReference>
<dbReference type="InterPro" id="IPR047201">
    <property type="entry name" value="ERI-1_3'hExo-like"/>
</dbReference>
<dbReference type="EMBL" id="JAXCGZ010007745">
    <property type="protein sequence ID" value="KAK7078599.1"/>
    <property type="molecule type" value="Genomic_DNA"/>
</dbReference>
<evidence type="ECO:0000256" key="5">
    <source>
        <dbReference type="ARBA" id="ARBA00022839"/>
    </source>
</evidence>
<feature type="compositionally biased region" description="Polar residues" evidence="7">
    <location>
        <begin position="406"/>
        <end position="417"/>
    </location>
</feature>
<keyword evidence="2" id="KW-0963">Cytoplasm</keyword>
<dbReference type="InterPro" id="IPR036361">
    <property type="entry name" value="SAP_dom_sf"/>
</dbReference>
<gene>
    <name evidence="10" type="primary">ERI1</name>
    <name evidence="10" type="ORF">SK128_012096</name>
</gene>
<dbReference type="InterPro" id="IPR013520">
    <property type="entry name" value="Ribonucl_H"/>
</dbReference>
<dbReference type="FunFam" id="3.30.420.10:FF:000034">
    <property type="entry name" value="3'-5' exoribonuclease 1"/>
    <property type="match status" value="1"/>
</dbReference>
<evidence type="ECO:0000256" key="6">
    <source>
        <dbReference type="ARBA" id="ARBA00023158"/>
    </source>
</evidence>
<feature type="compositionally biased region" description="Basic and acidic residues" evidence="7">
    <location>
        <begin position="71"/>
        <end position="81"/>
    </location>
</feature>
<dbReference type="GO" id="GO:0000175">
    <property type="term" value="F:3'-5'-RNA exonuclease activity"/>
    <property type="evidence" value="ECO:0007669"/>
    <property type="project" value="InterPro"/>
</dbReference>
<keyword evidence="4" id="KW-0378">Hydrolase</keyword>
<sequence length="434" mass="50505">MEKKNLHDHCKDVVVDHDNHVTDGLQALALSPSEEAEIDVNNTDKTSFEDGIMDNNFYGALADLEEETNFEEPKNSKRGDTSSKNVQNKPVDPVLQQLRQLNDQVNRMRTDQIKKKLKQFNLDAKGTRTVLQKRLKAHYKRIHCKEQDHLYKYFVVIDFEATCDSLPSHYRHEIIEFPAVLVSTKKRKIVDKFHSYVRPIVNPKLTAFCTSLTGITQDKVNFAPEFPEVLIKFEAWLKERNLLSDYNSFAIITDGPWDMGRFLFFQCKLSKVTYPPWAKTWINIKKPFCNFYKTERLPLKEMLDHLGMTFIGQPHCGLDDARNIARVALKLFEDGANMRVNEKINFRKSLVQGEKSYTVKNISKDEFHTMIKRRNLDPKPDRQRQAISDEEEEDEDCDSDSEGIFNKNSEVPTYQNSDYEKDYPSLCSKPQMSK</sequence>
<evidence type="ECO:0000313" key="11">
    <source>
        <dbReference type="Proteomes" id="UP001381693"/>
    </source>
</evidence>
<evidence type="ECO:0000256" key="2">
    <source>
        <dbReference type="ARBA" id="ARBA00022490"/>
    </source>
</evidence>
<dbReference type="GO" id="GO:0031047">
    <property type="term" value="P:regulatory ncRNA-mediated gene silencing"/>
    <property type="evidence" value="ECO:0007669"/>
    <property type="project" value="UniProtKB-KW"/>
</dbReference>
<dbReference type="Proteomes" id="UP001381693">
    <property type="component" value="Unassembled WGS sequence"/>
</dbReference>
<reference evidence="10 11" key="1">
    <citation type="submission" date="2023-11" db="EMBL/GenBank/DDBJ databases">
        <title>Halocaridina rubra genome assembly.</title>
        <authorList>
            <person name="Smith C."/>
        </authorList>
    </citation>
    <scope>NUCLEOTIDE SEQUENCE [LARGE SCALE GENOMIC DNA]</scope>
    <source>
        <strain evidence="10">EP-1</strain>
        <tissue evidence="10">Whole</tissue>
    </source>
</reference>
<keyword evidence="11" id="KW-1185">Reference proteome</keyword>
<dbReference type="InterPro" id="IPR036397">
    <property type="entry name" value="RNaseH_sf"/>
</dbReference>
<feature type="domain" description="Exonuclease" evidence="8">
    <location>
        <begin position="153"/>
        <end position="337"/>
    </location>
</feature>
<comment type="caution">
    <text evidence="10">The sequence shown here is derived from an EMBL/GenBank/DDBJ whole genome shotgun (WGS) entry which is preliminary data.</text>
</comment>
<evidence type="ECO:0000256" key="3">
    <source>
        <dbReference type="ARBA" id="ARBA00022722"/>
    </source>
</evidence>
<comment type="subcellular location">
    <subcellularLocation>
        <location evidence="1">Cytoplasm</location>
    </subcellularLocation>
</comment>
<keyword evidence="6" id="KW-0943">RNA-mediated gene silencing</keyword>
<dbReference type="Pfam" id="PF00929">
    <property type="entry name" value="RNase_T"/>
    <property type="match status" value="1"/>
</dbReference>
<feature type="region of interest" description="Disordered" evidence="7">
    <location>
        <begin position="68"/>
        <end position="91"/>
    </location>
</feature>
<dbReference type="InterPro" id="IPR012337">
    <property type="entry name" value="RNaseH-like_sf"/>
</dbReference>
<dbReference type="GO" id="GO:0003676">
    <property type="term" value="F:nucleic acid binding"/>
    <property type="evidence" value="ECO:0007669"/>
    <property type="project" value="InterPro"/>
</dbReference>
<dbReference type="Pfam" id="PF02037">
    <property type="entry name" value="SAP"/>
    <property type="match status" value="1"/>
</dbReference>
<dbReference type="Gene3D" id="3.30.420.10">
    <property type="entry name" value="Ribonuclease H-like superfamily/Ribonuclease H"/>
    <property type="match status" value="1"/>
</dbReference>
<dbReference type="AlphaFoldDB" id="A0AAN8XG58"/>
<evidence type="ECO:0000256" key="7">
    <source>
        <dbReference type="SAM" id="MobiDB-lite"/>
    </source>
</evidence>
<name>A0AAN8XG58_HALRR</name>